<evidence type="ECO:0000313" key="7">
    <source>
        <dbReference type="EMBL" id="MBK3427310.1"/>
    </source>
</evidence>
<feature type="transmembrane region" description="Helical" evidence="5">
    <location>
        <begin position="431"/>
        <end position="452"/>
    </location>
</feature>
<feature type="domain" description="Integral membrane bound transporter" evidence="6">
    <location>
        <begin position="323"/>
        <end position="447"/>
    </location>
</feature>
<sequence length="563" mass="60975">MAPQLDYPIPQRPSTTQLLTAFNSASVRWPSALRAGLAILIPGAIALLTGHDYAILLISTGAFTVIFGEGHPYRTRPRVMLTAGTALITIAAVGVLVGHLIFAPGHGHWWLLLAGLYTTALAAVCGFAQNALRLPPPGTFFLVMVGGGSVMLARTDVTVGQLLFWALTGMVASLVLGMAPALIDAHGPERRAVAALEKAAAAFKDDRDDSLARHHQAQTALFAAWQALSDAHIIRGGRIIDSQGAHLVERTLAAQHTIVAHNRALDLGADSDQLTDHVTDVDPDRTAIPHTRPTGRYRLYRAAVRDSHAMVTTQKVVLSAAITVLVGLSLGFDRPDWGVVSAFLMLQWGPDHVPGTIRGIHRMLGSVVGVLLFSILHYFGISGWTLLLALATCQFCAEIFVAKNYAICVIFSTPLALLMGNSATRPLWPTIQARCGEILLSILIATAVLWLWQRSAPVRNQARLQVRAMESMATLLGLLFVNTPDAVLSARRDLQYELLSERRAIQSLAVDNPDAVRQFWARHIAVQHAGYFLLDFCTTHPDRTATRAELDSLVHEVRAARAA</sequence>
<evidence type="ECO:0000256" key="4">
    <source>
        <dbReference type="ARBA" id="ARBA00023136"/>
    </source>
</evidence>
<evidence type="ECO:0000259" key="6">
    <source>
        <dbReference type="Pfam" id="PF13515"/>
    </source>
</evidence>
<evidence type="ECO:0000313" key="8">
    <source>
        <dbReference type="Proteomes" id="UP000603369"/>
    </source>
</evidence>
<dbReference type="EMBL" id="JAEHFL010000002">
    <property type="protein sequence ID" value="MBK3427310.1"/>
    <property type="molecule type" value="Genomic_DNA"/>
</dbReference>
<name>A0A8I1LAJ6_9CORY</name>
<keyword evidence="2 5" id="KW-0812">Transmembrane</keyword>
<feature type="transmembrane region" description="Helical" evidence="5">
    <location>
        <begin position="367"/>
        <end position="390"/>
    </location>
</feature>
<proteinExistence type="predicted"/>
<dbReference type="InterPro" id="IPR049453">
    <property type="entry name" value="Memb_transporter_dom"/>
</dbReference>
<dbReference type="RefSeq" id="WP_200435338.1">
    <property type="nucleotide sequence ID" value="NZ_JAEHFL010000002.1"/>
</dbReference>
<feature type="transmembrane region" description="Helical" evidence="5">
    <location>
        <begin position="79"/>
        <end position="102"/>
    </location>
</feature>
<evidence type="ECO:0000256" key="1">
    <source>
        <dbReference type="ARBA" id="ARBA00004141"/>
    </source>
</evidence>
<feature type="transmembrane region" description="Helical" evidence="5">
    <location>
        <begin position="316"/>
        <end position="332"/>
    </location>
</feature>
<organism evidence="7 8">
    <name type="scientific">Corynebacterium tuberculostearicum</name>
    <dbReference type="NCBI Taxonomy" id="38304"/>
    <lineage>
        <taxon>Bacteria</taxon>
        <taxon>Bacillati</taxon>
        <taxon>Actinomycetota</taxon>
        <taxon>Actinomycetes</taxon>
        <taxon>Mycobacteriales</taxon>
        <taxon>Corynebacteriaceae</taxon>
        <taxon>Corynebacterium</taxon>
    </lineage>
</organism>
<dbReference type="Proteomes" id="UP000603369">
    <property type="component" value="Unassembled WGS sequence"/>
</dbReference>
<evidence type="ECO:0000256" key="2">
    <source>
        <dbReference type="ARBA" id="ARBA00022692"/>
    </source>
</evidence>
<keyword evidence="4 5" id="KW-0472">Membrane</keyword>
<dbReference type="Pfam" id="PF13515">
    <property type="entry name" value="FUSC_2"/>
    <property type="match status" value="1"/>
</dbReference>
<feature type="transmembrane region" description="Helical" evidence="5">
    <location>
        <begin position="402"/>
        <end position="419"/>
    </location>
</feature>
<keyword evidence="3 5" id="KW-1133">Transmembrane helix</keyword>
<feature type="transmembrane region" description="Helical" evidence="5">
    <location>
        <begin position="163"/>
        <end position="183"/>
    </location>
</feature>
<feature type="transmembrane region" description="Helical" evidence="5">
    <location>
        <begin position="39"/>
        <end position="67"/>
    </location>
</feature>
<dbReference type="GO" id="GO:0016020">
    <property type="term" value="C:membrane"/>
    <property type="evidence" value="ECO:0007669"/>
    <property type="project" value="UniProtKB-SubCell"/>
</dbReference>
<dbReference type="AlphaFoldDB" id="A0A8I1LAJ6"/>
<evidence type="ECO:0000256" key="3">
    <source>
        <dbReference type="ARBA" id="ARBA00022989"/>
    </source>
</evidence>
<comment type="caution">
    <text evidence="7">The sequence shown here is derived from an EMBL/GenBank/DDBJ whole genome shotgun (WGS) entry which is preliminary data.</text>
</comment>
<comment type="subcellular location">
    <subcellularLocation>
        <location evidence="1">Membrane</location>
        <topology evidence="1">Multi-pass membrane protein</topology>
    </subcellularLocation>
</comment>
<keyword evidence="8" id="KW-1185">Reference proteome</keyword>
<accession>A0A8I1LAJ6</accession>
<gene>
    <name evidence="7" type="ORF">JDP02_02130</name>
</gene>
<feature type="transmembrane region" description="Helical" evidence="5">
    <location>
        <begin position="108"/>
        <end position="128"/>
    </location>
</feature>
<evidence type="ECO:0000256" key="5">
    <source>
        <dbReference type="SAM" id="Phobius"/>
    </source>
</evidence>
<protein>
    <submittedName>
        <fullName evidence="7">FUSC family protein</fullName>
    </submittedName>
</protein>
<reference evidence="7 8" key="1">
    <citation type="submission" date="2020-12" db="EMBL/GenBank/DDBJ databases">
        <title>Draft genome sequence of the commensal strain Corynebacterium tuberculostearicum MFP09/CIP 102622 isolated from human skin.</title>
        <authorList>
            <person name="Boukerb A.M."/>
            <person name="Janvier X."/>
            <person name="Feuilloley M.G.J."/>
            <person name="Groboillot A."/>
        </authorList>
    </citation>
    <scope>NUCLEOTIDE SEQUENCE [LARGE SCALE GENOMIC DNA]</scope>
    <source>
        <strain evidence="7 8">CIP 102622</strain>
    </source>
</reference>